<name>A0A1C3N409_9ACTN</name>
<dbReference type="Gene3D" id="1.20.1260.10">
    <property type="match status" value="1"/>
</dbReference>
<dbReference type="STRING" id="307121.GA0070620_2808"/>
<keyword evidence="3" id="KW-1185">Reference proteome</keyword>
<dbReference type="InterPro" id="IPR009078">
    <property type="entry name" value="Ferritin-like_SF"/>
</dbReference>
<dbReference type="SUPFAM" id="SSF47240">
    <property type="entry name" value="Ferritin-like"/>
    <property type="match status" value="1"/>
</dbReference>
<organism evidence="2 3">
    <name type="scientific">Micromonospora krabiensis</name>
    <dbReference type="NCBI Taxonomy" id="307121"/>
    <lineage>
        <taxon>Bacteria</taxon>
        <taxon>Bacillati</taxon>
        <taxon>Actinomycetota</taxon>
        <taxon>Actinomycetes</taxon>
        <taxon>Micromonosporales</taxon>
        <taxon>Micromonosporaceae</taxon>
        <taxon>Micromonospora</taxon>
    </lineage>
</organism>
<evidence type="ECO:0000259" key="1">
    <source>
        <dbReference type="Pfam" id="PF14530"/>
    </source>
</evidence>
<dbReference type="InterPro" id="IPR029447">
    <property type="entry name" value="DUF4439"/>
</dbReference>
<dbReference type="InterPro" id="IPR012347">
    <property type="entry name" value="Ferritin-like"/>
</dbReference>
<dbReference type="OrthoDB" id="5192349at2"/>
<evidence type="ECO:0000313" key="2">
    <source>
        <dbReference type="EMBL" id="SBV27299.1"/>
    </source>
</evidence>
<sequence>MIERAARTTPAEALGAALSAEYAAIYAYGPIGVRLSGSARTSARQAEAAHRRRRDALVMQLSTSGATVPPDHAGYALPFPITDRASALRLAVEVEERTAAHWRAALAATTGSDRDQALDALLDYAVRATRWRRTAGVTPLTVPFPGRPT</sequence>
<evidence type="ECO:0000313" key="3">
    <source>
        <dbReference type="Proteomes" id="UP000199393"/>
    </source>
</evidence>
<reference evidence="3" key="1">
    <citation type="submission" date="2016-06" db="EMBL/GenBank/DDBJ databases">
        <authorList>
            <person name="Varghese N."/>
        </authorList>
    </citation>
    <scope>NUCLEOTIDE SEQUENCE [LARGE SCALE GENOMIC DNA]</scope>
    <source>
        <strain evidence="3">DSM 45344</strain>
    </source>
</reference>
<dbReference type="Proteomes" id="UP000199393">
    <property type="component" value="Chromosome I"/>
</dbReference>
<feature type="domain" description="DUF4439" evidence="1">
    <location>
        <begin position="13"/>
        <end position="148"/>
    </location>
</feature>
<dbReference type="EMBL" id="LT598496">
    <property type="protein sequence ID" value="SBV27299.1"/>
    <property type="molecule type" value="Genomic_DNA"/>
</dbReference>
<proteinExistence type="predicted"/>
<protein>
    <recommendedName>
        <fullName evidence="1">DUF4439 domain-containing protein</fullName>
    </recommendedName>
</protein>
<accession>A0A1C3N409</accession>
<dbReference type="RefSeq" id="WP_091590907.1">
    <property type="nucleotide sequence ID" value="NZ_JBHRWG010000005.1"/>
</dbReference>
<dbReference type="PATRIC" id="fig|307121.4.peg.2876"/>
<gene>
    <name evidence="2" type="ORF">GA0070620_2808</name>
</gene>
<dbReference type="CDD" id="cd00657">
    <property type="entry name" value="Ferritin_like"/>
    <property type="match status" value="1"/>
</dbReference>
<dbReference type="Pfam" id="PF14530">
    <property type="entry name" value="DUF4439"/>
    <property type="match status" value="1"/>
</dbReference>
<dbReference type="AlphaFoldDB" id="A0A1C3N409"/>